<feature type="domain" description="LIM zinc-binding" evidence="6">
    <location>
        <begin position="834"/>
        <end position="898"/>
    </location>
</feature>
<evidence type="ECO:0000256" key="4">
    <source>
        <dbReference type="PROSITE-ProRule" id="PRU00125"/>
    </source>
</evidence>
<feature type="compositionally biased region" description="Low complexity" evidence="5">
    <location>
        <begin position="399"/>
        <end position="417"/>
    </location>
</feature>
<feature type="compositionally biased region" description="Low complexity" evidence="5">
    <location>
        <begin position="275"/>
        <end position="311"/>
    </location>
</feature>
<dbReference type="PROSITE" id="PS00478">
    <property type="entry name" value="LIM_DOMAIN_1"/>
    <property type="match status" value="1"/>
</dbReference>
<feature type="compositionally biased region" description="Low complexity" evidence="5">
    <location>
        <begin position="599"/>
        <end position="613"/>
    </location>
</feature>
<feature type="region of interest" description="Disordered" evidence="5">
    <location>
        <begin position="794"/>
        <end position="824"/>
    </location>
</feature>
<dbReference type="PANTHER" id="PTHR24210">
    <property type="entry name" value="LIM DOMAIN-CONTAINING PROTEIN"/>
    <property type="match status" value="1"/>
</dbReference>
<feature type="compositionally biased region" description="Polar residues" evidence="5">
    <location>
        <begin position="418"/>
        <end position="428"/>
    </location>
</feature>
<dbReference type="EMBL" id="MU793379">
    <property type="protein sequence ID" value="KAJ3784361.1"/>
    <property type="molecule type" value="Genomic_DNA"/>
</dbReference>
<keyword evidence="1 4" id="KW-0479">Metal-binding</keyword>
<feature type="region of interest" description="Disordered" evidence="5">
    <location>
        <begin position="317"/>
        <end position="336"/>
    </location>
</feature>
<feature type="compositionally biased region" description="Polar residues" evidence="5">
    <location>
        <begin position="320"/>
        <end position="336"/>
    </location>
</feature>
<feature type="compositionally biased region" description="Pro residues" evidence="5">
    <location>
        <begin position="370"/>
        <end position="385"/>
    </location>
</feature>
<feature type="region of interest" description="Disordered" evidence="5">
    <location>
        <begin position="507"/>
        <end position="718"/>
    </location>
</feature>
<evidence type="ECO:0000256" key="3">
    <source>
        <dbReference type="ARBA" id="ARBA00023038"/>
    </source>
</evidence>
<sequence>MHQQHQYWQSQAHPNTQYLPNQYQNRYPPQNAPKQPPTFKSQSELGFELPPVRPAQGQVQQRPTPIAASPLPSPRQGRPRPQSIGYPQVNSGFPPPIHANGASGIPPQPIRSSSASPTRKPLPAPAPGGNSRPLTVTQKSGFSPLPPNRPQSMDLSAFSRFNQERMASGAISAGTVRSAGPVNAYPNSYNPQNFQYPHKNPVAISSAPSFSSPPTQYPHSPQSLNHATVATSTRRRTSPPRFFGTGSAHSSRNASPDKVNFNSQINAHSNHLPNQSHTHLPQSSPSQSQVAVSSFQSAPQSSPSFSTASSAALRQRNPIFDTQSSPTRSGYNSSNTETKFVPLWKRSTIKPVDNGSPKEKERGRVMTVPPTSPGRPLPQPTPPNRFPQYTVEEPEDDAANSSFESETNSEFSTAASAISANSQRNGASNGPGILDLRGSMPQPPIMDRGAATTGALPKTIPHIAGSRFESRNIPQPPGMDRAGATTGAIHEGTTSSLTLRFAKMGLESAGSGSSWPQDLPPLPRGPGSGFSSSGSSSRPTSSNGPSSSSRHSHSQSQPQTHSSFAPVSSKHGRAERMIPDYDLDEPPPRPASASFSTRSVSPAGSTASSTSGALERFRRNTQQPVQPQPQHASYYRANNRPENTGHATSYAGVKIESPSPLGGKEKMANVRKMEKDSNRNSDARAIPTITFDNNDQRSQRTTPEVPRMTFGDDENENQSGPIVLVSGQGPPIPRITFGNDSDEDDDNTSPSGPLIRIGGEEEVQKFEPKTPQIVFEVPGMGVDSQFKGPVINEEGDFDTPRRKGAGAPVASRQGGPRTLPSARSGVGLSGRGGLTCPACGRPIVGRVVGAMGMKWHPDCFRCTICNELLEFQSSYEGVGEDGIKRPYCHLDYHETFAPKCYHCKTAIVEERFISLNDLALGRRTYHEQHFFCAECGDPFLSPSSAAKHNHERDFGKANGEELTFSGDGTFSYDDEDDNVGFTVYKGHPYCEACHVRLRLPKCKKCKRPIRDHMEAVEALGGKWCWECFRCTSCDQPFENPSYFERDKKPYCENCFSVMIRNEI</sequence>
<proteinExistence type="predicted"/>
<dbReference type="Gene3D" id="2.10.110.10">
    <property type="entry name" value="Cysteine Rich Protein"/>
    <property type="match status" value="3"/>
</dbReference>
<dbReference type="GO" id="GO:2001046">
    <property type="term" value="P:positive regulation of integrin-mediated signaling pathway"/>
    <property type="evidence" value="ECO:0007669"/>
    <property type="project" value="TreeGrafter"/>
</dbReference>
<evidence type="ECO:0000313" key="8">
    <source>
        <dbReference type="Proteomes" id="UP001163798"/>
    </source>
</evidence>
<evidence type="ECO:0000256" key="2">
    <source>
        <dbReference type="ARBA" id="ARBA00022833"/>
    </source>
</evidence>
<dbReference type="GO" id="GO:0098609">
    <property type="term" value="P:cell-cell adhesion"/>
    <property type="evidence" value="ECO:0007669"/>
    <property type="project" value="TreeGrafter"/>
</dbReference>
<dbReference type="GO" id="GO:0005737">
    <property type="term" value="C:cytoplasm"/>
    <property type="evidence" value="ECO:0007669"/>
    <property type="project" value="TreeGrafter"/>
</dbReference>
<dbReference type="GO" id="GO:1900026">
    <property type="term" value="P:positive regulation of substrate adhesion-dependent cell spreading"/>
    <property type="evidence" value="ECO:0007669"/>
    <property type="project" value="TreeGrafter"/>
</dbReference>
<name>A0AA38KFM9_9AGAR</name>
<dbReference type="GO" id="GO:0046872">
    <property type="term" value="F:metal ion binding"/>
    <property type="evidence" value="ECO:0007669"/>
    <property type="project" value="UniProtKB-KW"/>
</dbReference>
<dbReference type="GO" id="GO:0045216">
    <property type="term" value="P:cell-cell junction organization"/>
    <property type="evidence" value="ECO:0007669"/>
    <property type="project" value="TreeGrafter"/>
</dbReference>
<evidence type="ECO:0000256" key="1">
    <source>
        <dbReference type="ARBA" id="ARBA00022723"/>
    </source>
</evidence>
<feature type="compositionally biased region" description="Low complexity" evidence="5">
    <location>
        <begin position="529"/>
        <end position="563"/>
    </location>
</feature>
<dbReference type="Pfam" id="PF00412">
    <property type="entry name" value="LIM"/>
    <property type="match status" value="2"/>
</dbReference>
<dbReference type="InterPro" id="IPR017351">
    <property type="entry name" value="PINCH-1-4-like"/>
</dbReference>
<organism evidence="7 8">
    <name type="scientific">Lentinula aff. detonsa</name>
    <dbReference type="NCBI Taxonomy" id="2804958"/>
    <lineage>
        <taxon>Eukaryota</taxon>
        <taxon>Fungi</taxon>
        <taxon>Dikarya</taxon>
        <taxon>Basidiomycota</taxon>
        <taxon>Agaricomycotina</taxon>
        <taxon>Agaricomycetes</taxon>
        <taxon>Agaricomycetidae</taxon>
        <taxon>Agaricales</taxon>
        <taxon>Marasmiineae</taxon>
        <taxon>Omphalotaceae</taxon>
        <taxon>Lentinula</taxon>
    </lineage>
</organism>
<dbReference type="CDD" id="cd08368">
    <property type="entry name" value="LIM"/>
    <property type="match status" value="3"/>
</dbReference>
<evidence type="ECO:0000313" key="7">
    <source>
        <dbReference type="EMBL" id="KAJ3784361.1"/>
    </source>
</evidence>
<dbReference type="SUPFAM" id="SSF57716">
    <property type="entry name" value="Glucocorticoid receptor-like (DNA-binding domain)"/>
    <property type="match status" value="4"/>
</dbReference>
<keyword evidence="8" id="KW-1185">Reference proteome</keyword>
<evidence type="ECO:0000256" key="5">
    <source>
        <dbReference type="SAM" id="MobiDB-lite"/>
    </source>
</evidence>
<dbReference type="PROSITE" id="PS50023">
    <property type="entry name" value="LIM_DOMAIN_2"/>
    <property type="match status" value="2"/>
</dbReference>
<feature type="compositionally biased region" description="Polar residues" evidence="5">
    <location>
        <begin position="217"/>
        <end position="230"/>
    </location>
</feature>
<gene>
    <name evidence="7" type="ORF">GGU10DRAFT_29723</name>
</gene>
<feature type="region of interest" description="Disordered" evidence="5">
    <location>
        <begin position="190"/>
        <end position="311"/>
    </location>
</feature>
<dbReference type="InterPro" id="IPR001781">
    <property type="entry name" value="Znf_LIM"/>
</dbReference>
<dbReference type="PANTHER" id="PTHR24210:SF0">
    <property type="entry name" value="LIM DOMAIN-CONTAINING PROTEIN"/>
    <property type="match status" value="1"/>
</dbReference>
<reference evidence="7" key="1">
    <citation type="submission" date="2022-08" db="EMBL/GenBank/DDBJ databases">
        <authorList>
            <consortium name="DOE Joint Genome Institute"/>
            <person name="Min B."/>
            <person name="Riley R."/>
            <person name="Sierra-Patev S."/>
            <person name="Naranjo-Ortiz M."/>
            <person name="Looney B."/>
            <person name="Konkel Z."/>
            <person name="Slot J.C."/>
            <person name="Sakamoto Y."/>
            <person name="Steenwyk J.L."/>
            <person name="Rokas A."/>
            <person name="Carro J."/>
            <person name="Camarero S."/>
            <person name="Ferreira P."/>
            <person name="Molpeceres G."/>
            <person name="Ruiz-Duenas F.J."/>
            <person name="Serrano A."/>
            <person name="Henrissat B."/>
            <person name="Drula E."/>
            <person name="Hughes K.W."/>
            <person name="Mata J.L."/>
            <person name="Ishikawa N.K."/>
            <person name="Vargas-Isla R."/>
            <person name="Ushijima S."/>
            <person name="Smith C.A."/>
            <person name="Ahrendt S."/>
            <person name="Andreopoulos W."/>
            <person name="He G."/>
            <person name="Labutti K."/>
            <person name="Lipzen A."/>
            <person name="Ng V."/>
            <person name="Sandor L."/>
            <person name="Barry K."/>
            <person name="Martinez A.T."/>
            <person name="Xiao Y."/>
            <person name="Gibbons J.G."/>
            <person name="Terashima K."/>
            <person name="Hibbett D.S."/>
            <person name="Grigoriev I.V."/>
        </authorList>
    </citation>
    <scope>NUCLEOTIDE SEQUENCE</scope>
    <source>
        <strain evidence="7">TFB10291</strain>
    </source>
</reference>
<feature type="compositionally biased region" description="Low complexity" evidence="5">
    <location>
        <begin position="205"/>
        <end position="214"/>
    </location>
</feature>
<feature type="region of interest" description="Disordered" evidence="5">
    <location>
        <begin position="345"/>
        <end position="428"/>
    </location>
</feature>
<feature type="compositionally biased region" description="Polar residues" evidence="5">
    <location>
        <begin position="1"/>
        <end position="28"/>
    </location>
</feature>
<comment type="caution">
    <text evidence="7">The sequence shown here is derived from an EMBL/GenBank/DDBJ whole genome shotgun (WGS) entry which is preliminary data.</text>
</comment>
<feature type="region of interest" description="Disordered" evidence="5">
    <location>
        <begin position="1"/>
        <end position="157"/>
    </location>
</feature>
<dbReference type="SMART" id="SM00132">
    <property type="entry name" value="LIM"/>
    <property type="match status" value="3"/>
</dbReference>
<dbReference type="GO" id="GO:0030695">
    <property type="term" value="F:GTPase regulator activity"/>
    <property type="evidence" value="ECO:0007669"/>
    <property type="project" value="UniProtKB-ARBA"/>
</dbReference>
<keyword evidence="2 4" id="KW-0862">Zinc</keyword>
<dbReference type="AlphaFoldDB" id="A0AA38KFM9"/>
<feature type="compositionally biased region" description="Low complexity" evidence="5">
    <location>
        <begin position="74"/>
        <end position="83"/>
    </location>
</feature>
<evidence type="ECO:0000259" key="6">
    <source>
        <dbReference type="PROSITE" id="PS50023"/>
    </source>
</evidence>
<protein>
    <recommendedName>
        <fullName evidence="6">LIM zinc-binding domain-containing protein</fullName>
    </recommendedName>
</protein>
<feature type="compositionally biased region" description="Basic and acidic residues" evidence="5">
    <location>
        <begin position="663"/>
        <end position="682"/>
    </location>
</feature>
<dbReference type="Proteomes" id="UP001163798">
    <property type="component" value="Unassembled WGS sequence"/>
</dbReference>
<feature type="compositionally biased region" description="Polar residues" evidence="5">
    <location>
        <begin position="132"/>
        <end position="141"/>
    </location>
</feature>
<feature type="domain" description="LIM zinc-binding" evidence="6">
    <location>
        <begin position="1000"/>
        <end position="1061"/>
    </location>
</feature>
<feature type="compositionally biased region" description="Polar residues" evidence="5">
    <location>
        <begin position="247"/>
        <end position="274"/>
    </location>
</feature>
<accession>A0AA38KFM9</accession>
<feature type="compositionally biased region" description="Polar residues" evidence="5">
    <location>
        <begin position="620"/>
        <end position="631"/>
    </location>
</feature>
<keyword evidence="3 4" id="KW-0440">LIM domain</keyword>